<dbReference type="Proteomes" id="UP000030672">
    <property type="component" value="Unassembled WGS sequence"/>
</dbReference>
<gene>
    <name evidence="1" type="ORF">M437DRAFT_41698</name>
</gene>
<protein>
    <submittedName>
        <fullName evidence="1">Uncharacterized protein</fullName>
    </submittedName>
</protein>
<name>A0A074VYL1_AURM1</name>
<reference evidence="1 2" key="1">
    <citation type="journal article" date="2014" name="BMC Genomics">
        <title>Genome sequencing of four Aureobasidium pullulans varieties: biotechnological potential, stress tolerance, and description of new species.</title>
        <authorList>
            <person name="Gostin Ar C."/>
            <person name="Ohm R.A."/>
            <person name="Kogej T."/>
            <person name="Sonjak S."/>
            <person name="Turk M."/>
            <person name="Zajc J."/>
            <person name="Zalar P."/>
            <person name="Grube M."/>
            <person name="Sun H."/>
            <person name="Han J."/>
            <person name="Sharma A."/>
            <person name="Chiniquy J."/>
            <person name="Ngan C.Y."/>
            <person name="Lipzen A."/>
            <person name="Barry K."/>
            <person name="Grigoriev I.V."/>
            <person name="Gunde-Cimerman N."/>
        </authorList>
    </citation>
    <scope>NUCLEOTIDE SEQUENCE [LARGE SCALE GENOMIC DNA]</scope>
    <source>
        <strain evidence="1 2">CBS 110374</strain>
    </source>
</reference>
<keyword evidence="2" id="KW-1185">Reference proteome</keyword>
<sequence>VTAGQVCLLLVVDDEVKEWEPSRRTRGLGPELKQNPASEYIEQCKQRGAGDHGHGTPRVCLSYKRRYGRVAGWVTISLHTSVDACGLMGAVVLHHVDRCRATAIRKRYCS</sequence>
<evidence type="ECO:0000313" key="1">
    <source>
        <dbReference type="EMBL" id="KEQ65910.1"/>
    </source>
</evidence>
<proteinExistence type="predicted"/>
<accession>A0A074VYL1</accession>
<organism evidence="1 2">
    <name type="scientific">Aureobasidium melanogenum (strain CBS 110374)</name>
    <name type="common">Aureobasidium pullulans var. melanogenum</name>
    <dbReference type="NCBI Taxonomy" id="1043003"/>
    <lineage>
        <taxon>Eukaryota</taxon>
        <taxon>Fungi</taxon>
        <taxon>Dikarya</taxon>
        <taxon>Ascomycota</taxon>
        <taxon>Pezizomycotina</taxon>
        <taxon>Dothideomycetes</taxon>
        <taxon>Dothideomycetidae</taxon>
        <taxon>Dothideales</taxon>
        <taxon>Saccotheciaceae</taxon>
        <taxon>Aureobasidium</taxon>
    </lineage>
</organism>
<feature type="non-terminal residue" evidence="1">
    <location>
        <position position="1"/>
    </location>
</feature>
<dbReference type="EMBL" id="KL584826">
    <property type="protein sequence ID" value="KEQ65910.1"/>
    <property type="molecule type" value="Genomic_DNA"/>
</dbReference>
<dbReference type="AlphaFoldDB" id="A0A074VYL1"/>
<dbReference type="HOGENOM" id="CLU_2176929_0_0_1"/>
<dbReference type="GeneID" id="63913794"/>
<evidence type="ECO:0000313" key="2">
    <source>
        <dbReference type="Proteomes" id="UP000030672"/>
    </source>
</evidence>
<dbReference type="RefSeq" id="XP_040882933.1">
    <property type="nucleotide sequence ID" value="XM_041020421.1"/>
</dbReference>